<evidence type="ECO:0000313" key="1">
    <source>
        <dbReference type="EMBL" id="JAA75516.1"/>
    </source>
</evidence>
<keyword evidence="1" id="KW-0378">Hydrolase</keyword>
<dbReference type="VEuPathDB" id="VectorBase:RPRC017818"/>
<dbReference type="SUPFAM" id="SSF56784">
    <property type="entry name" value="HAD-like"/>
    <property type="match status" value="1"/>
</dbReference>
<dbReference type="InterPro" id="IPR036412">
    <property type="entry name" value="HAD-like_sf"/>
</dbReference>
<accession>R4FLT8</accession>
<dbReference type="AlphaFoldDB" id="R4FLT8"/>
<dbReference type="Pfam" id="PF00702">
    <property type="entry name" value="Hydrolase"/>
    <property type="match status" value="1"/>
</dbReference>
<dbReference type="InterPro" id="IPR011949">
    <property type="entry name" value="HAD-SF_hydro_IA_REG-2-like"/>
</dbReference>
<dbReference type="InterPro" id="IPR051828">
    <property type="entry name" value="HAD-like_hydrolase_domain"/>
</dbReference>
<organism evidence="1">
    <name type="scientific">Rhodnius prolixus</name>
    <name type="common">Triatomid bug</name>
    <dbReference type="NCBI Taxonomy" id="13249"/>
    <lineage>
        <taxon>Eukaryota</taxon>
        <taxon>Metazoa</taxon>
        <taxon>Ecdysozoa</taxon>
        <taxon>Arthropoda</taxon>
        <taxon>Hexapoda</taxon>
        <taxon>Insecta</taxon>
        <taxon>Pterygota</taxon>
        <taxon>Neoptera</taxon>
        <taxon>Paraneoptera</taxon>
        <taxon>Hemiptera</taxon>
        <taxon>Heteroptera</taxon>
        <taxon>Panheteroptera</taxon>
        <taxon>Cimicomorpha</taxon>
        <taxon>Reduviidae</taxon>
        <taxon>Triatominae</taxon>
        <taxon>Rhodnius</taxon>
    </lineage>
</organism>
<dbReference type="HOGENOM" id="CLU_045011_8_0_1"/>
<dbReference type="SFLD" id="SFLDS00003">
    <property type="entry name" value="Haloacid_Dehalogenase"/>
    <property type="match status" value="1"/>
</dbReference>
<dbReference type="EMBL" id="GAHY01001994">
    <property type="protein sequence ID" value="JAA75516.1"/>
    <property type="molecule type" value="mRNA"/>
</dbReference>
<reference evidence="1" key="1">
    <citation type="submission" date="2013-04" db="EMBL/GenBank/DDBJ databases">
        <title>An insight into the transcriptome of the digestive tract of the blood sucking bug, Rhodnius prolixus.</title>
        <authorList>
            <person name="Ribeiro J.M.C."/>
            <person name="Genta F.A."/>
            <person name="Sorgine M.H.F."/>
            <person name="Paiva-Silva G.O."/>
            <person name="Majerowicz D."/>
            <person name="Medeiros M."/>
            <person name="Koerich L."/>
            <person name="Terra W.R."/>
            <person name="Ferreira C."/>
            <person name="Pimentel A.C."/>
            <person name="Bisch P.M."/>
            <person name="Diniz M.M.P."/>
            <person name="Nascimento R."/>
            <person name="Salmon D."/>
            <person name="Silber A.M."/>
            <person name="Alves M."/>
            <person name="Oliveira M.F."/>
            <person name="Gondim K.C."/>
            <person name="Silva Neto M.A.C."/>
            <person name="Atella G.C."/>
            <person name="Araujo H."/>
            <person name="Dias F.S."/>
            <person name="Polycarpo C.R."/>
            <person name="Fampa P."/>
            <person name="Melo A.C."/>
            <person name="Tanaka A.S."/>
            <person name="Balczun C."/>
            <person name="Oliveira J.H.M."/>
            <person name="Goncalves R."/>
            <person name="Lazoski C."/>
            <person name="Pereira M.A."/>
            <person name="Rivera-Pomar R."/>
            <person name="Diambra L."/>
            <person name="Schaub G.A."/>
            <person name="Garcia E.S."/>
            <person name="Azambuja P."/>
            <person name="Braz G.R.C."/>
            <person name="Oliveira P.L."/>
        </authorList>
    </citation>
    <scope>NUCLEOTIDE SEQUENCE</scope>
</reference>
<proteinExistence type="evidence at transcript level"/>
<dbReference type="PANTHER" id="PTHR46191:SF2">
    <property type="entry name" value="HALOACID DEHALOGENASE-LIKE HYDROLASE DOMAIN-CONTAINING PROTEIN 3"/>
    <property type="match status" value="1"/>
</dbReference>
<protein>
    <submittedName>
        <fullName evidence="1">Putative haloacid dehalogenase-like hydrolase</fullName>
    </submittedName>
</protein>
<dbReference type="PANTHER" id="PTHR46191">
    <property type="match status" value="1"/>
</dbReference>
<dbReference type="NCBIfam" id="TIGR01549">
    <property type="entry name" value="HAD-SF-IA-v1"/>
    <property type="match status" value="1"/>
</dbReference>
<dbReference type="InterPro" id="IPR023214">
    <property type="entry name" value="HAD_sf"/>
</dbReference>
<name>R4FLT8_RHOPR</name>
<dbReference type="Gene3D" id="3.40.50.1000">
    <property type="entry name" value="HAD superfamily/HAD-like"/>
    <property type="match status" value="1"/>
</dbReference>
<sequence>MYKLVTFDIYETLLKTRKPLGEMYMQASKSFGICGVRPDVLAASFKTQWIIMCRTHPNFGLHSGLGWEVWWKNIVRNTFLNSTNEKINIESLDQLSLYLIDLFSTKNGWTYEDGAVDLLKYLASCKMQMGVISNFDPRLRSILKELNLSNYFSFILTSYETSYTKPDINIFKIAQRTYENQNGFQLEETKALHVGNSLEHDVLGARNAGWNAALISNKEKLESYRNEKRTMLFKNLYELKNYFAFSLR</sequence>
<dbReference type="STRING" id="13249.R4FLT8"/>
<dbReference type="Gene3D" id="1.10.150.720">
    <property type="entry name" value="Haloacid dehalogenase-like hydrolase"/>
    <property type="match status" value="1"/>
</dbReference>
<dbReference type="InterPro" id="IPR044924">
    <property type="entry name" value="HAD-SF_hydro_IA_REG-2-like_cap"/>
</dbReference>
<dbReference type="GO" id="GO:0016787">
    <property type="term" value="F:hydrolase activity"/>
    <property type="evidence" value="ECO:0007669"/>
    <property type="project" value="UniProtKB-KW"/>
</dbReference>
<dbReference type="InterPro" id="IPR006439">
    <property type="entry name" value="HAD-SF_hydro_IA"/>
</dbReference>
<dbReference type="NCBIfam" id="TIGR02252">
    <property type="entry name" value="DREG-2"/>
    <property type="match status" value="1"/>
</dbReference>
<dbReference type="eggNOG" id="KOG3085">
    <property type="taxonomic scope" value="Eukaryota"/>
</dbReference>
<dbReference type="GO" id="GO:0005634">
    <property type="term" value="C:nucleus"/>
    <property type="evidence" value="ECO:0007669"/>
    <property type="project" value="TreeGrafter"/>
</dbReference>
<dbReference type="SFLD" id="SFLDG01129">
    <property type="entry name" value="C1.5:_HAD__Beta-PGM__Phosphata"/>
    <property type="match status" value="1"/>
</dbReference>
<dbReference type="OMA" id="WWRQLIA"/>